<sequence length="970" mass="114389">MKRLFYTPYTEDVEKYVIDSLLQSITEKSDYKILYLTPTMFLYRRRLNRFQVELKIASKKRNVQVPEHLSDHLQIYEFDQWTRELVYRMANETPLSRTESHVLIKRAIENTFPNRMEWIAESHHLLDLFDQIDTTNLSVEELADISSYNDWQGVILIYKAYLDLLLELQVESFGQCLKRLINSDLLNQYDEVIFDGPFLFFRPVQELLMERMDTMGRWVTYIVPYHRFGEEINPSLEVIEKVYSNYVPIHEWKPIGKRFEAGSTDLHQLRSALFTDRTIKYSGSLSIHTYSTIEEEIRNVIRTAKNLISTKESLARNVVIVAPDAMRLRPLVREITEQEQIEVEIPQRPLLGLTAGEFIQFIYETKWNEKKFNASSYLDTSMFKRILVSGWFPFAEDSIEAFQAVEDVFFKRCVSLEDWNTKITDLQNAIVKLSDEEFNYHPLNAVTDFDLEAWSTIIWELQQLQEALCSLTGSVHDHLVELSEQLNVLADRYGFNQSEFGKNFLDRLALIVDQSAAQQRIEVQAVEFRSALTQLLIETEEESFEQNNSNAKNKVTVTGLENVSYLQYKYLFMINFTQEKYPLLLAQQWPLLDDLEWKFITTTTKLKVNSLREWEALLASREKYYFYISFYVPNIEMHISYSRTLDGQPQYPSHYLFDLARAFNIYGENTKQLIEGLEGYRLLTNHDFIGETSEYQIPEATFQMKYTPEPILHIDELAVYRLCPRRFYYGKKYPNKNVYETSFQFERYMANELAKYALKSLFEQLSSQDFRVDLESLSVRDKIMTQELDRHIDNARQQLAVCFPVDEELWKNAIYYTRIVATNIINLIFDGHEVNRLKSSGRASAEVSFAWNPEPVTVQLVQGRTTYTIVGSRELETQFSKKQKTFSISHYPHFLNISSYDDRDGDDPFTKWFYNIKSKFGKEQEWESVIIELEELVRKITANEYSKRTGEHCRYCPFERDCQQVSTQDP</sequence>
<reference evidence="1" key="1">
    <citation type="submission" date="2020-08" db="EMBL/GenBank/DDBJ databases">
        <authorList>
            <person name="Uke A."/>
            <person name="Chhe C."/>
            <person name="Baramee S."/>
            <person name="Kosugi A."/>
        </authorList>
    </citation>
    <scope>NUCLEOTIDE SEQUENCE</scope>
    <source>
        <strain evidence="1">DA-C8</strain>
    </source>
</reference>
<proteinExistence type="predicted"/>
<organism evidence="1 2">
    <name type="scientific">Insulibacter thermoxylanivorax</name>
    <dbReference type="NCBI Taxonomy" id="2749268"/>
    <lineage>
        <taxon>Bacteria</taxon>
        <taxon>Bacillati</taxon>
        <taxon>Bacillota</taxon>
        <taxon>Bacilli</taxon>
        <taxon>Bacillales</taxon>
        <taxon>Paenibacillaceae</taxon>
        <taxon>Insulibacter</taxon>
    </lineage>
</organism>
<protein>
    <submittedName>
        <fullName evidence="1">Uncharacterized protein</fullName>
    </submittedName>
</protein>
<evidence type="ECO:0000313" key="2">
    <source>
        <dbReference type="Proteomes" id="UP000654993"/>
    </source>
</evidence>
<keyword evidence="2" id="KW-1185">Reference proteome</keyword>
<accession>A0A916QAI9</accession>
<gene>
    <name evidence="1" type="ORF">PRECH8_04830</name>
</gene>
<dbReference type="RefSeq" id="WP_200965468.1">
    <property type="nucleotide sequence ID" value="NZ_BMAQ01000003.1"/>
</dbReference>
<dbReference type="SUPFAM" id="SSF52540">
    <property type="entry name" value="P-loop containing nucleoside triphosphate hydrolases"/>
    <property type="match status" value="1"/>
</dbReference>
<reference evidence="1" key="2">
    <citation type="journal article" date="2021" name="Data Brief">
        <title>Draft genome sequence data of the facultative, thermophilic, xylanolytic bacterium Paenibacillus sp. strain DA-C8.</title>
        <authorList>
            <person name="Chhe C."/>
            <person name="Uke A."/>
            <person name="Baramee S."/>
            <person name="Ungkulpasvich U."/>
            <person name="Tachaapaikoon C."/>
            <person name="Pason P."/>
            <person name="Waeonukul R."/>
            <person name="Ratanakhanokchai K."/>
            <person name="Kosugi A."/>
        </authorList>
    </citation>
    <scope>NUCLEOTIDE SEQUENCE</scope>
    <source>
        <strain evidence="1">DA-C8</strain>
    </source>
</reference>
<comment type="caution">
    <text evidence="1">The sequence shown here is derived from an EMBL/GenBank/DDBJ whole genome shotgun (WGS) entry which is preliminary data.</text>
</comment>
<dbReference type="Proteomes" id="UP000654993">
    <property type="component" value="Unassembled WGS sequence"/>
</dbReference>
<evidence type="ECO:0000313" key="1">
    <source>
        <dbReference type="EMBL" id="GFR37187.1"/>
    </source>
</evidence>
<dbReference type="EMBL" id="BMAQ01000003">
    <property type="protein sequence ID" value="GFR37187.1"/>
    <property type="molecule type" value="Genomic_DNA"/>
</dbReference>
<dbReference type="InterPro" id="IPR027417">
    <property type="entry name" value="P-loop_NTPase"/>
</dbReference>
<dbReference type="AlphaFoldDB" id="A0A916QAI9"/>
<name>A0A916QAI9_9BACL</name>
<dbReference type="Gene3D" id="3.40.50.300">
    <property type="entry name" value="P-loop containing nucleotide triphosphate hydrolases"/>
    <property type="match status" value="1"/>
</dbReference>